<dbReference type="InterPro" id="IPR036047">
    <property type="entry name" value="F-box-like_dom_sf"/>
</dbReference>
<dbReference type="Pfam" id="PF12937">
    <property type="entry name" value="F-box-like"/>
    <property type="match status" value="1"/>
</dbReference>
<feature type="domain" description="F-box" evidence="1">
    <location>
        <begin position="25"/>
        <end position="62"/>
    </location>
</feature>
<dbReference type="Proteomes" id="UP000799324">
    <property type="component" value="Unassembled WGS sequence"/>
</dbReference>
<keyword evidence="3" id="KW-1185">Reference proteome</keyword>
<dbReference type="AlphaFoldDB" id="A0A6A6TA06"/>
<evidence type="ECO:0000313" key="2">
    <source>
        <dbReference type="EMBL" id="KAF2656636.1"/>
    </source>
</evidence>
<dbReference type="Gene3D" id="1.20.1280.50">
    <property type="match status" value="1"/>
</dbReference>
<accession>A0A6A6TA06</accession>
<organism evidence="2 3">
    <name type="scientific">Lophiostoma macrostomum CBS 122681</name>
    <dbReference type="NCBI Taxonomy" id="1314788"/>
    <lineage>
        <taxon>Eukaryota</taxon>
        <taxon>Fungi</taxon>
        <taxon>Dikarya</taxon>
        <taxon>Ascomycota</taxon>
        <taxon>Pezizomycotina</taxon>
        <taxon>Dothideomycetes</taxon>
        <taxon>Pleosporomycetidae</taxon>
        <taxon>Pleosporales</taxon>
        <taxon>Lophiostomataceae</taxon>
        <taxon>Lophiostoma</taxon>
    </lineage>
</organism>
<dbReference type="CDD" id="cd09917">
    <property type="entry name" value="F-box_SF"/>
    <property type="match status" value="1"/>
</dbReference>
<evidence type="ECO:0000259" key="1">
    <source>
        <dbReference type="Pfam" id="PF12937"/>
    </source>
</evidence>
<protein>
    <recommendedName>
        <fullName evidence="1">F-box domain-containing protein</fullName>
    </recommendedName>
</protein>
<evidence type="ECO:0000313" key="3">
    <source>
        <dbReference type="Proteomes" id="UP000799324"/>
    </source>
</evidence>
<proteinExistence type="predicted"/>
<reference evidence="2" key="1">
    <citation type="journal article" date="2020" name="Stud. Mycol.">
        <title>101 Dothideomycetes genomes: a test case for predicting lifestyles and emergence of pathogens.</title>
        <authorList>
            <person name="Haridas S."/>
            <person name="Albert R."/>
            <person name="Binder M."/>
            <person name="Bloem J."/>
            <person name="Labutti K."/>
            <person name="Salamov A."/>
            <person name="Andreopoulos B."/>
            <person name="Baker S."/>
            <person name="Barry K."/>
            <person name="Bills G."/>
            <person name="Bluhm B."/>
            <person name="Cannon C."/>
            <person name="Castanera R."/>
            <person name="Culley D."/>
            <person name="Daum C."/>
            <person name="Ezra D."/>
            <person name="Gonzalez J."/>
            <person name="Henrissat B."/>
            <person name="Kuo A."/>
            <person name="Liang C."/>
            <person name="Lipzen A."/>
            <person name="Lutzoni F."/>
            <person name="Magnuson J."/>
            <person name="Mondo S."/>
            <person name="Nolan M."/>
            <person name="Ohm R."/>
            <person name="Pangilinan J."/>
            <person name="Park H.-J."/>
            <person name="Ramirez L."/>
            <person name="Alfaro M."/>
            <person name="Sun H."/>
            <person name="Tritt A."/>
            <person name="Yoshinaga Y."/>
            <person name="Zwiers L.-H."/>
            <person name="Turgeon B."/>
            <person name="Goodwin S."/>
            <person name="Spatafora J."/>
            <person name="Crous P."/>
            <person name="Grigoriev I."/>
        </authorList>
    </citation>
    <scope>NUCLEOTIDE SEQUENCE</scope>
    <source>
        <strain evidence="2">CBS 122681</strain>
    </source>
</reference>
<dbReference type="EMBL" id="MU004334">
    <property type="protein sequence ID" value="KAF2656636.1"/>
    <property type="molecule type" value="Genomic_DNA"/>
</dbReference>
<gene>
    <name evidence="2" type="ORF">K491DRAFT_715227</name>
</gene>
<name>A0A6A6TA06_9PLEO</name>
<dbReference type="InterPro" id="IPR001810">
    <property type="entry name" value="F-box_dom"/>
</dbReference>
<sequence length="302" mass="34291">MGSFLSTLGTKLGSILSSQPLPSPINDVPDEILAMILGDPDLSFFDVFRCRLVCQKWKNFIENAQRGSELRKRIFKMEKGDLYFSKSNIRHRLAFTFRVHSVNGIQVVVRDHSVTVPGNTSTPQPNNPPTQGFVFHPLIADLPRYMDFFNPHFVTTGPDPVMAATTDIDMGRLTARNWGLLGRLTGMNRGLPPYWARPNAAELDMLVKLGDTRPYRFSHYCARMFVSSPAIRYLDVEVYVEDSSTNPTLLRSVSFNHPRRGVLLGHINVFFGQCFRDLRQHLPEYVQREGNRNTAAVAIHRI</sequence>
<dbReference type="SUPFAM" id="SSF81383">
    <property type="entry name" value="F-box domain"/>
    <property type="match status" value="1"/>
</dbReference>